<dbReference type="InterPro" id="IPR036322">
    <property type="entry name" value="WD40_repeat_dom_sf"/>
</dbReference>
<keyword evidence="2" id="KW-0677">Repeat</keyword>
<dbReference type="EMBL" id="BAAALF010000072">
    <property type="protein sequence ID" value="GAA1245679.1"/>
    <property type="molecule type" value="Genomic_DNA"/>
</dbReference>
<keyword evidence="7" id="KW-1185">Reference proteome</keyword>
<proteinExistence type="predicted"/>
<dbReference type="SMART" id="SM00320">
    <property type="entry name" value="WD40"/>
    <property type="match status" value="14"/>
</dbReference>
<evidence type="ECO:0000256" key="1">
    <source>
        <dbReference type="ARBA" id="ARBA00022574"/>
    </source>
</evidence>
<feature type="repeat" description="WD" evidence="3">
    <location>
        <begin position="1146"/>
        <end position="1187"/>
    </location>
</feature>
<dbReference type="InterPro" id="IPR019775">
    <property type="entry name" value="WD40_repeat_CS"/>
</dbReference>
<gene>
    <name evidence="6" type="ORF">GCM10009665_40630</name>
</gene>
<dbReference type="Proteomes" id="UP001500037">
    <property type="component" value="Unassembled WGS sequence"/>
</dbReference>
<dbReference type="PROSITE" id="PS50294">
    <property type="entry name" value="WD_REPEATS_REGION"/>
    <property type="match status" value="13"/>
</dbReference>
<dbReference type="InterPro" id="IPR049052">
    <property type="entry name" value="nSTAND1"/>
</dbReference>
<dbReference type="Pfam" id="PF13560">
    <property type="entry name" value="HTH_31"/>
    <property type="match status" value="1"/>
</dbReference>
<evidence type="ECO:0000313" key="7">
    <source>
        <dbReference type="Proteomes" id="UP001500037"/>
    </source>
</evidence>
<evidence type="ECO:0000256" key="3">
    <source>
        <dbReference type="PROSITE-ProRule" id="PRU00221"/>
    </source>
</evidence>
<feature type="region of interest" description="Disordered" evidence="4">
    <location>
        <begin position="83"/>
        <end position="117"/>
    </location>
</feature>
<dbReference type="PROSITE" id="PS00678">
    <property type="entry name" value="WD_REPEATS_1"/>
    <property type="match status" value="6"/>
</dbReference>
<evidence type="ECO:0000256" key="4">
    <source>
        <dbReference type="SAM" id="MobiDB-lite"/>
    </source>
</evidence>
<reference evidence="7" key="1">
    <citation type="journal article" date="2019" name="Int. J. Syst. Evol. Microbiol.">
        <title>The Global Catalogue of Microorganisms (GCM) 10K type strain sequencing project: providing services to taxonomists for standard genome sequencing and annotation.</title>
        <authorList>
            <consortium name="The Broad Institute Genomics Platform"/>
            <consortium name="The Broad Institute Genome Sequencing Center for Infectious Disease"/>
            <person name="Wu L."/>
            <person name="Ma J."/>
        </authorList>
    </citation>
    <scope>NUCLEOTIDE SEQUENCE [LARGE SCALE GENOMIC DNA]</scope>
    <source>
        <strain evidence="7">JCM 13004</strain>
    </source>
</reference>
<feature type="region of interest" description="Disordered" evidence="4">
    <location>
        <begin position="1"/>
        <end position="21"/>
    </location>
</feature>
<feature type="repeat" description="WD" evidence="3">
    <location>
        <begin position="1188"/>
        <end position="1220"/>
    </location>
</feature>
<keyword evidence="1 3" id="KW-0853">WD repeat</keyword>
<dbReference type="InterPro" id="IPR001387">
    <property type="entry name" value="Cro/C1-type_HTH"/>
</dbReference>
<dbReference type="InterPro" id="IPR010982">
    <property type="entry name" value="Lambda_DNA-bd_dom_sf"/>
</dbReference>
<comment type="caution">
    <text evidence="6">The sequence shown here is derived from an EMBL/GenBank/DDBJ whole genome shotgun (WGS) entry which is preliminary data.</text>
</comment>
<feature type="repeat" description="WD" evidence="3">
    <location>
        <begin position="981"/>
        <end position="1014"/>
    </location>
</feature>
<feature type="region of interest" description="Disordered" evidence="4">
    <location>
        <begin position="487"/>
        <end position="520"/>
    </location>
</feature>
<dbReference type="CDD" id="cd00200">
    <property type="entry name" value="WD40"/>
    <property type="match status" value="2"/>
</dbReference>
<dbReference type="InterPro" id="IPR015943">
    <property type="entry name" value="WD40/YVTN_repeat-like_dom_sf"/>
</dbReference>
<dbReference type="SMART" id="SM00530">
    <property type="entry name" value="HTH_XRE"/>
    <property type="match status" value="1"/>
</dbReference>
<feature type="compositionally biased region" description="Basic and acidic residues" evidence="4">
    <location>
        <begin position="357"/>
        <end position="368"/>
    </location>
</feature>
<feature type="region of interest" description="Disordered" evidence="4">
    <location>
        <begin position="357"/>
        <end position="395"/>
    </location>
</feature>
<feature type="repeat" description="WD" evidence="3">
    <location>
        <begin position="771"/>
        <end position="812"/>
    </location>
</feature>
<feature type="repeat" description="WD" evidence="3">
    <location>
        <begin position="1230"/>
        <end position="1262"/>
    </location>
</feature>
<feature type="repeat" description="WD" evidence="3">
    <location>
        <begin position="729"/>
        <end position="770"/>
    </location>
</feature>
<protein>
    <recommendedName>
        <fullName evidence="5">HTH cro/C1-type domain-containing protein</fullName>
    </recommendedName>
</protein>
<dbReference type="PROSITE" id="PS50943">
    <property type="entry name" value="HTH_CROC1"/>
    <property type="match status" value="1"/>
</dbReference>
<dbReference type="Gene3D" id="1.10.260.40">
    <property type="entry name" value="lambda repressor-like DNA-binding domains"/>
    <property type="match status" value="1"/>
</dbReference>
<evidence type="ECO:0000313" key="6">
    <source>
        <dbReference type="EMBL" id="GAA1245679.1"/>
    </source>
</evidence>
<evidence type="ECO:0000256" key="2">
    <source>
        <dbReference type="ARBA" id="ARBA00022737"/>
    </source>
</evidence>
<accession>A0ABP4H003</accession>
<dbReference type="Pfam" id="PF20703">
    <property type="entry name" value="nSTAND1"/>
    <property type="match status" value="2"/>
</dbReference>
<feature type="compositionally biased region" description="Basic and acidic residues" evidence="4">
    <location>
        <begin position="99"/>
        <end position="110"/>
    </location>
</feature>
<organism evidence="6 7">
    <name type="scientific">Kitasatospora nipponensis</name>
    <dbReference type="NCBI Taxonomy" id="258049"/>
    <lineage>
        <taxon>Bacteria</taxon>
        <taxon>Bacillati</taxon>
        <taxon>Actinomycetota</taxon>
        <taxon>Actinomycetes</taxon>
        <taxon>Kitasatosporales</taxon>
        <taxon>Streptomycetaceae</taxon>
        <taxon>Kitasatospora</taxon>
    </lineage>
</organism>
<feature type="repeat" description="WD" evidence="3">
    <location>
        <begin position="855"/>
        <end position="896"/>
    </location>
</feature>
<feature type="domain" description="HTH cro/C1-type" evidence="5">
    <location>
        <begin position="24"/>
        <end position="78"/>
    </location>
</feature>
<name>A0ABP4H003_9ACTN</name>
<dbReference type="CDD" id="cd00093">
    <property type="entry name" value="HTH_XRE"/>
    <property type="match status" value="1"/>
</dbReference>
<dbReference type="PROSITE" id="PS50082">
    <property type="entry name" value="WD_REPEATS_2"/>
    <property type="match status" value="13"/>
</dbReference>
<feature type="repeat" description="WD" evidence="3">
    <location>
        <begin position="897"/>
        <end position="938"/>
    </location>
</feature>
<dbReference type="InterPro" id="IPR050349">
    <property type="entry name" value="WD_LIS1/nudF_dynein_reg"/>
</dbReference>
<feature type="repeat" description="WD" evidence="3">
    <location>
        <begin position="939"/>
        <end position="980"/>
    </location>
</feature>
<evidence type="ECO:0000259" key="5">
    <source>
        <dbReference type="PROSITE" id="PS50943"/>
    </source>
</evidence>
<feature type="compositionally biased region" description="Basic and acidic residues" evidence="4">
    <location>
        <begin position="487"/>
        <end position="504"/>
    </location>
</feature>
<dbReference type="SUPFAM" id="SSF47413">
    <property type="entry name" value="lambda repressor-like DNA-binding domains"/>
    <property type="match status" value="1"/>
</dbReference>
<dbReference type="InterPro" id="IPR020472">
    <property type="entry name" value="WD40_PAC1"/>
</dbReference>
<feature type="repeat" description="WD" evidence="3">
    <location>
        <begin position="1062"/>
        <end position="1103"/>
    </location>
</feature>
<dbReference type="SUPFAM" id="SSF50978">
    <property type="entry name" value="WD40 repeat-like"/>
    <property type="match status" value="2"/>
</dbReference>
<dbReference type="Gene3D" id="2.130.10.10">
    <property type="entry name" value="YVTN repeat-like/Quinoprotein amine dehydrogenase"/>
    <property type="match status" value="5"/>
</dbReference>
<sequence length="1339" mass="140929">MRVDADQRSTPGGAPTPEDFGAELRRLRTARGLSLSGLSRLVHYSKGYLSKIENGGKPAGPDLARRCDEVLRAEGALLRLAEPPDSPAAAVAATATGDSPDRPHPPDRPGEAAGRALDLPCPYPGLASFGPHDAHWFAGRDEALTALLDRLAERAGRGPLALVAPSGAGKSSLLRAGLVPVLRRSGATAQHADGWRAVVCTPTAHPLAELRRVLEEVAGPHAGADAGAGTGSPVGTGPAGAALVLVVDQFEEVFTLCADEAERRSFVRVICELAAPSGDGPAGRPVLVVLGVRADFSGRCLDHPELVPVFTHGLLALGPMTPAELRETITRPAEAADLLLEAGLVEVLLRDLGVHEDAQQDHPGHPDPTRAPPTAPPSAGRALPSSPHLPAPRTAARDLGGRALTDHPVPADHHSTAGVLPLLSHALLATWQQREGRTLTVAGYLRTGGIQGAIATTAEAVYLGLPEEDRQAARHLLLRLVHVGEESEQARRPVPRDQLVHRLPEPPGPRPPARQQAEDGGDPVAVLDAFVRARLLTADSATVTITHEALLRAWPRLRGWIHADRAGLLIRQQLAEASAEWERERRDPALLYRGTKLAVAYEWLQDHRRRTELTPREAAFLTAGHDQEAERRRPAPRQAGRRRQLLVTLAVLLVLALAAGGVAFRQRSDAFAERHSTLSKALAAESATLAAGRPEASMLLADEAFRTAPTTEARSALLSTQAQPFAGRLAGHTGAVNAVAFSPDGVRLATASSDGTVKVWHVADRQVDRTLTGHGGPVRTVAFSPDGSTIASGSTDGTVRLWDVLDRSPATTLFGSGGAVRSVAFCPDGRTVVSGGADRTVRLWDTAGHTLTATLTGHADEVDAVACSPDGRTVASAGADRTVRLWDTAGHTLTATLTGHSDEVLGLAFSPDGRTVASGAADRTIRLWDTTDHTLTATLTGHSDDVNAVTYTDDGATLVSASGDGTVRLWDVAARRVVATLCGHTDYVQGVAATPDGSLLATAGFDRTAALWDLAGTALTVHPFAEVWQAAFSPDGRTVAAADAAHSIHLWDAARHVMIGTLDGHDSSVFGLSFSPDGKVLASAGADHTVRLWDVAEREQIAVLTGHQGSVFAVAFSPDGRVLASAGEDRTVRLWDVRGRRPMGVLTGHTDFVNTVAFSPNGRTVVSGSDDLTVRLWDVTYQRLTATLNGHTGAVRGVVFGPDGRTLASAGNDGTVRLWDSVDHTLTATLTGHTGSVRGVAFAPDGRSLASAGTDGTVRLWDAARRVPRATLTGHTDAVWSVGFSPDSRTLVSSGSDGTVRVWNPDAAARTAGICRVVGVVDPDRWARVLPEQPYRRGC</sequence>
<dbReference type="PANTHER" id="PTHR44129">
    <property type="entry name" value="WD REPEAT-CONTAINING PROTEIN POP1"/>
    <property type="match status" value="1"/>
</dbReference>
<feature type="repeat" description="WD" evidence="3">
    <location>
        <begin position="1104"/>
        <end position="1145"/>
    </location>
</feature>
<feature type="repeat" description="WD" evidence="3">
    <location>
        <begin position="813"/>
        <end position="854"/>
    </location>
</feature>
<dbReference type="Pfam" id="PF00400">
    <property type="entry name" value="WD40"/>
    <property type="match status" value="14"/>
</dbReference>
<feature type="repeat" description="WD" evidence="3">
    <location>
        <begin position="1272"/>
        <end position="1304"/>
    </location>
</feature>
<dbReference type="PRINTS" id="PR00320">
    <property type="entry name" value="GPROTEINBRPT"/>
</dbReference>
<dbReference type="InterPro" id="IPR001680">
    <property type="entry name" value="WD40_rpt"/>
</dbReference>